<organism evidence="3 4">
    <name type="scientific">Lujinxingia vulgaris</name>
    <dbReference type="NCBI Taxonomy" id="2600176"/>
    <lineage>
        <taxon>Bacteria</taxon>
        <taxon>Deltaproteobacteria</taxon>
        <taxon>Bradymonadales</taxon>
        <taxon>Lujinxingiaceae</taxon>
        <taxon>Lujinxingia</taxon>
    </lineage>
</organism>
<dbReference type="Proteomes" id="UP000321412">
    <property type="component" value="Unassembled WGS sequence"/>
</dbReference>
<reference evidence="3 4" key="1">
    <citation type="submission" date="2019-08" db="EMBL/GenBank/DDBJ databases">
        <title>Bradymonadales sp. TMQ4.</title>
        <authorList>
            <person name="Liang Q."/>
        </authorList>
    </citation>
    <scope>NUCLEOTIDE SEQUENCE [LARGE SCALE GENOMIC DNA]</scope>
    <source>
        <strain evidence="3 4">TMQ4</strain>
    </source>
</reference>
<keyword evidence="2" id="KW-1133">Transmembrane helix</keyword>
<keyword evidence="4" id="KW-1185">Reference proteome</keyword>
<name>A0A5C6WW71_9DELT</name>
<dbReference type="RefSeq" id="WP_146983474.1">
    <property type="nucleotide sequence ID" value="NZ_VOSM01000022.1"/>
</dbReference>
<feature type="compositionally biased region" description="Low complexity" evidence="1">
    <location>
        <begin position="118"/>
        <end position="132"/>
    </location>
</feature>
<gene>
    <name evidence="3" type="ORF">FRC98_20615</name>
</gene>
<keyword evidence="2" id="KW-0812">Transmembrane</keyword>
<accession>A0A5C6WW71</accession>
<proteinExistence type="predicted"/>
<evidence type="ECO:0000256" key="2">
    <source>
        <dbReference type="SAM" id="Phobius"/>
    </source>
</evidence>
<evidence type="ECO:0000256" key="1">
    <source>
        <dbReference type="SAM" id="MobiDB-lite"/>
    </source>
</evidence>
<feature type="compositionally biased region" description="Basic and acidic residues" evidence="1">
    <location>
        <begin position="107"/>
        <end position="117"/>
    </location>
</feature>
<dbReference type="AlphaFoldDB" id="A0A5C6WW71"/>
<evidence type="ECO:0000313" key="4">
    <source>
        <dbReference type="Proteomes" id="UP000321412"/>
    </source>
</evidence>
<protein>
    <submittedName>
        <fullName evidence="3">Uncharacterized protein</fullName>
    </submittedName>
</protein>
<sequence length="362" mass="41088">MTYEEFEWHILRLVYEEGMDRLQPSYLAYALGLTHERVTAFLEQATQAGLVEMEIKSDGRLEYTIPGVDHSRSLPRPIWREEEQARAEARGEALGPEAQPSRAASEAARDLMAHDPDAPQVSPAQASPSPAQKTQQEAQARAESSRLAVASHPLLPASLRAHIEERYKHTDAQLVPVSQTGLQRDQLPVVDPTSRAMVAVDNDARFPFRIEASDDTFCDPSQTVFMRQMRAYGVKDEEELRFHVQRLFESFGYRVVQSEHERLRFERGSLTFIIAMVPLFVLVLPLFVYLFLYCMGRSTIHQEPVELDVQFRKRVVDGEPVFDIDLTFVGLHGVVLGAADQRVLNQEIDTLRDELRWSLSAG</sequence>
<feature type="transmembrane region" description="Helical" evidence="2">
    <location>
        <begin position="270"/>
        <end position="292"/>
    </location>
</feature>
<feature type="region of interest" description="Disordered" evidence="1">
    <location>
        <begin position="83"/>
        <end position="149"/>
    </location>
</feature>
<keyword evidence="2" id="KW-0472">Membrane</keyword>
<evidence type="ECO:0000313" key="3">
    <source>
        <dbReference type="EMBL" id="TXD33507.1"/>
    </source>
</evidence>
<comment type="caution">
    <text evidence="3">The sequence shown here is derived from an EMBL/GenBank/DDBJ whole genome shotgun (WGS) entry which is preliminary data.</text>
</comment>
<dbReference type="EMBL" id="VOSM01000022">
    <property type="protein sequence ID" value="TXD33507.1"/>
    <property type="molecule type" value="Genomic_DNA"/>
</dbReference>
<dbReference type="OrthoDB" id="5526062at2"/>